<dbReference type="EMBL" id="JAIQCJ010002358">
    <property type="protein sequence ID" value="KAJ8776767.1"/>
    <property type="molecule type" value="Genomic_DNA"/>
</dbReference>
<protein>
    <submittedName>
        <fullName evidence="2">Uncharacterized protein</fullName>
    </submittedName>
</protein>
<dbReference type="Proteomes" id="UP001159641">
    <property type="component" value="Unassembled WGS sequence"/>
</dbReference>
<evidence type="ECO:0000313" key="3">
    <source>
        <dbReference type="Proteomes" id="UP001159641"/>
    </source>
</evidence>
<keyword evidence="3" id="KW-1185">Reference proteome</keyword>
<feature type="region of interest" description="Disordered" evidence="1">
    <location>
        <begin position="245"/>
        <end position="295"/>
    </location>
</feature>
<proteinExistence type="predicted"/>
<feature type="compositionally biased region" description="Low complexity" evidence="1">
    <location>
        <begin position="156"/>
        <end position="166"/>
    </location>
</feature>
<feature type="compositionally biased region" description="Low complexity" evidence="1">
    <location>
        <begin position="94"/>
        <end position="111"/>
    </location>
</feature>
<organism evidence="2 3">
    <name type="scientific">Eschrichtius robustus</name>
    <name type="common">California gray whale</name>
    <name type="synonym">Eschrichtius gibbosus</name>
    <dbReference type="NCBI Taxonomy" id="9764"/>
    <lineage>
        <taxon>Eukaryota</taxon>
        <taxon>Metazoa</taxon>
        <taxon>Chordata</taxon>
        <taxon>Craniata</taxon>
        <taxon>Vertebrata</taxon>
        <taxon>Euteleostomi</taxon>
        <taxon>Mammalia</taxon>
        <taxon>Eutheria</taxon>
        <taxon>Laurasiatheria</taxon>
        <taxon>Artiodactyla</taxon>
        <taxon>Whippomorpha</taxon>
        <taxon>Cetacea</taxon>
        <taxon>Mysticeti</taxon>
        <taxon>Eschrichtiidae</taxon>
        <taxon>Eschrichtius</taxon>
    </lineage>
</organism>
<feature type="region of interest" description="Disordered" evidence="1">
    <location>
        <begin position="71"/>
        <end position="232"/>
    </location>
</feature>
<sequence length="295" mass="31369">MFVWPSFPLFSLPEHRKASRQRVLLQPPAPRGYLGLPSPAPGLSSPVPVSSSFLVQRCLLRLRRREASEWRLPRSQNTTRSQDASRRARPLPFPSGGRSLASASSSPRRLGNLGSGTIVPGPEERADDRTQVPPETSTLGPARAEGGRVSKHPIPATGWTARRASGATGGGAEGQDLPSQSNLENPAAPGKGRPKRGEYPTIRKGKQGRSGAGAARDCPSRGSEWGLVSRSPALCLSPRLAEELAGQRRSLPGEEPLGSPRSRNARTWAELPGSRAGKGCEAREARGGAPGSRDR</sequence>
<name>A0AB34GCE9_ESCRO</name>
<evidence type="ECO:0000313" key="2">
    <source>
        <dbReference type="EMBL" id="KAJ8776767.1"/>
    </source>
</evidence>
<evidence type="ECO:0000256" key="1">
    <source>
        <dbReference type="SAM" id="MobiDB-lite"/>
    </source>
</evidence>
<reference evidence="2 3" key="1">
    <citation type="submission" date="2022-11" db="EMBL/GenBank/DDBJ databases">
        <title>Whole genome sequence of Eschrichtius robustus ER-17-0199.</title>
        <authorList>
            <person name="Bruniche-Olsen A."/>
            <person name="Black A.N."/>
            <person name="Fields C.J."/>
            <person name="Walden K."/>
            <person name="Dewoody J.A."/>
        </authorList>
    </citation>
    <scope>NUCLEOTIDE SEQUENCE [LARGE SCALE GENOMIC DNA]</scope>
    <source>
        <strain evidence="2">ER-17-0199</strain>
        <tissue evidence="2">Blubber</tissue>
    </source>
</reference>
<feature type="compositionally biased region" description="Basic and acidic residues" evidence="1">
    <location>
        <begin position="278"/>
        <end position="295"/>
    </location>
</feature>
<accession>A0AB34GCE9</accession>
<comment type="caution">
    <text evidence="2">The sequence shown here is derived from an EMBL/GenBank/DDBJ whole genome shotgun (WGS) entry which is preliminary data.</text>
</comment>
<dbReference type="AlphaFoldDB" id="A0AB34GCE9"/>
<gene>
    <name evidence="2" type="ORF">J1605_015356</name>
</gene>